<dbReference type="SUPFAM" id="SSF53649">
    <property type="entry name" value="Alkaline phosphatase-like"/>
    <property type="match status" value="1"/>
</dbReference>
<dbReference type="PANTHER" id="PTHR42693">
    <property type="entry name" value="ARYLSULFATASE FAMILY MEMBER"/>
    <property type="match status" value="1"/>
</dbReference>
<protein>
    <submittedName>
        <fullName evidence="7">Arylsulfatase A</fullName>
    </submittedName>
</protein>
<accession>A0ABM9PF35</accession>
<comment type="caution">
    <text evidence="7">The sequence shown here is derived from an EMBL/GenBank/DDBJ whole genome shotgun (WGS) entry which is preliminary data.</text>
</comment>
<evidence type="ECO:0000256" key="5">
    <source>
        <dbReference type="SAM" id="SignalP"/>
    </source>
</evidence>
<evidence type="ECO:0000256" key="2">
    <source>
        <dbReference type="ARBA" id="ARBA00022723"/>
    </source>
</evidence>
<dbReference type="InterPro" id="IPR050738">
    <property type="entry name" value="Sulfatase"/>
</dbReference>
<sequence length="440" mass="49042">MKLLFKPLTLLFATSLFFACSSDTATIAGDNETPTPTPSTKPNILLIIADDMGLDATPGFNVGSVKPNTPNLQNMINTGVRFTNLWSYPTCTPTRSSILTGKYGFRTGVMKVDDVLPTTETSLQQFLEDENAGYSNAVIGKWHLSNNPSHPTQMGIDYYAGLLSGGVRSYWEWNITQNQSSTSSNEYTTTKFTDLAIDWVEQQNQPWFLWLAFNAPHTPFHLPPADLHSQGSLPTDEASIDANPLPYYLAMIEAMDAEIGRLLDSMSQEEKDNTIIIFIGDNGSPNQVVQDYRSRRAKGTLYQGGVNVPMIVSGKNVERFNQEEDQLLNTVDLFATISDIAGTGTNEINDSKSFKELFSSTSNSQNRDFAYTEHGQPSGDDEYTIRNGNYKYIKFTDGSEAFYNLSNDFFEVTNLLDRTLTTAEQQQLDDLKETLNNLKQ</sequence>
<evidence type="ECO:0000256" key="3">
    <source>
        <dbReference type="ARBA" id="ARBA00022801"/>
    </source>
</evidence>
<dbReference type="Pfam" id="PF00884">
    <property type="entry name" value="Sulfatase"/>
    <property type="match status" value="1"/>
</dbReference>
<keyword evidence="5" id="KW-0732">Signal</keyword>
<feature type="signal peptide" evidence="5">
    <location>
        <begin position="1"/>
        <end position="19"/>
    </location>
</feature>
<evidence type="ECO:0000256" key="4">
    <source>
        <dbReference type="ARBA" id="ARBA00022837"/>
    </source>
</evidence>
<dbReference type="RefSeq" id="WP_348718522.1">
    <property type="nucleotide sequence ID" value="NZ_CAXJIO010000015.1"/>
</dbReference>
<dbReference type="InterPro" id="IPR000917">
    <property type="entry name" value="Sulfatase_N"/>
</dbReference>
<dbReference type="InterPro" id="IPR017850">
    <property type="entry name" value="Alkaline_phosphatase_core_sf"/>
</dbReference>
<dbReference type="EMBL" id="CAXJIO010000015">
    <property type="protein sequence ID" value="CAL2104243.1"/>
    <property type="molecule type" value="Genomic_DNA"/>
</dbReference>
<evidence type="ECO:0000313" key="8">
    <source>
        <dbReference type="Proteomes" id="UP001497527"/>
    </source>
</evidence>
<feature type="chain" id="PRO_5047237748" evidence="5">
    <location>
        <begin position="20"/>
        <end position="440"/>
    </location>
</feature>
<feature type="domain" description="Sulfatase N-terminal" evidence="6">
    <location>
        <begin position="42"/>
        <end position="342"/>
    </location>
</feature>
<dbReference type="InterPro" id="IPR024607">
    <property type="entry name" value="Sulfatase_CS"/>
</dbReference>
<dbReference type="PANTHER" id="PTHR42693:SF33">
    <property type="entry name" value="ARYLSULFATASE"/>
    <property type="match status" value="1"/>
</dbReference>
<dbReference type="Proteomes" id="UP001497527">
    <property type="component" value="Unassembled WGS sequence"/>
</dbReference>
<dbReference type="Gene3D" id="3.40.720.10">
    <property type="entry name" value="Alkaline Phosphatase, subunit A"/>
    <property type="match status" value="1"/>
</dbReference>
<evidence type="ECO:0000313" key="7">
    <source>
        <dbReference type="EMBL" id="CAL2104243.1"/>
    </source>
</evidence>
<comment type="similarity">
    <text evidence="1">Belongs to the sulfatase family.</text>
</comment>
<dbReference type="Gene3D" id="3.30.1120.10">
    <property type="match status" value="1"/>
</dbReference>
<organism evidence="7 8">
    <name type="scientific">Tenacibaculum polynesiense</name>
    <dbReference type="NCBI Taxonomy" id="3137857"/>
    <lineage>
        <taxon>Bacteria</taxon>
        <taxon>Pseudomonadati</taxon>
        <taxon>Bacteroidota</taxon>
        <taxon>Flavobacteriia</taxon>
        <taxon>Flavobacteriales</taxon>
        <taxon>Flavobacteriaceae</taxon>
        <taxon>Tenacibaculum</taxon>
    </lineage>
</organism>
<keyword evidence="2" id="KW-0479">Metal-binding</keyword>
<keyword evidence="4" id="KW-0106">Calcium</keyword>
<evidence type="ECO:0000259" key="6">
    <source>
        <dbReference type="Pfam" id="PF00884"/>
    </source>
</evidence>
<dbReference type="PROSITE" id="PS51257">
    <property type="entry name" value="PROKAR_LIPOPROTEIN"/>
    <property type="match status" value="1"/>
</dbReference>
<name>A0ABM9PF35_9FLAO</name>
<dbReference type="PROSITE" id="PS00523">
    <property type="entry name" value="SULFATASE_1"/>
    <property type="match status" value="1"/>
</dbReference>
<keyword evidence="8" id="KW-1185">Reference proteome</keyword>
<proteinExistence type="inferred from homology"/>
<evidence type="ECO:0000256" key="1">
    <source>
        <dbReference type="ARBA" id="ARBA00008779"/>
    </source>
</evidence>
<reference evidence="7 8" key="1">
    <citation type="submission" date="2024-05" db="EMBL/GenBank/DDBJ databases">
        <authorList>
            <person name="Duchaud E."/>
        </authorList>
    </citation>
    <scope>NUCLEOTIDE SEQUENCE [LARGE SCALE GENOMIC DNA]</scope>
    <source>
        <strain evidence="7">Ena-SAMPLE-TAB-13-05-2024-13:56:06:370-140308</strain>
    </source>
</reference>
<dbReference type="CDD" id="cd16154">
    <property type="entry name" value="sulfatase_like"/>
    <property type="match status" value="1"/>
</dbReference>
<keyword evidence="3" id="KW-0378">Hydrolase</keyword>
<gene>
    <name evidence="7" type="ORF">T190423A01A_60180</name>
</gene>